<dbReference type="SUPFAM" id="SSF54534">
    <property type="entry name" value="FKBP-like"/>
    <property type="match status" value="1"/>
</dbReference>
<dbReference type="EMBL" id="JACIFP010000001">
    <property type="protein sequence ID" value="MBB4136963.1"/>
    <property type="molecule type" value="Genomic_DNA"/>
</dbReference>
<keyword evidence="6" id="KW-0732">Signal</keyword>
<dbReference type="EC" id="5.2.1.8" evidence="5"/>
<evidence type="ECO:0000256" key="3">
    <source>
        <dbReference type="ARBA" id="ARBA00023235"/>
    </source>
</evidence>
<feature type="domain" description="PPIase FKBP-type" evidence="7">
    <location>
        <begin position="97"/>
        <end position="185"/>
    </location>
</feature>
<organism evidence="8 9">
    <name type="scientific">Gordonia humi</name>
    <dbReference type="NCBI Taxonomy" id="686429"/>
    <lineage>
        <taxon>Bacteria</taxon>
        <taxon>Bacillati</taxon>
        <taxon>Actinomycetota</taxon>
        <taxon>Actinomycetes</taxon>
        <taxon>Mycobacteriales</taxon>
        <taxon>Gordoniaceae</taxon>
        <taxon>Gordonia</taxon>
    </lineage>
</organism>
<reference evidence="8 9" key="1">
    <citation type="submission" date="2020-08" db="EMBL/GenBank/DDBJ databases">
        <title>Sequencing the genomes of 1000 actinobacteria strains.</title>
        <authorList>
            <person name="Klenk H.-P."/>
        </authorList>
    </citation>
    <scope>NUCLEOTIDE SEQUENCE [LARGE SCALE GENOMIC DNA]</scope>
    <source>
        <strain evidence="8 9">DSM 45298</strain>
    </source>
</reference>
<dbReference type="Pfam" id="PF00254">
    <property type="entry name" value="FKBP_C"/>
    <property type="match status" value="1"/>
</dbReference>
<evidence type="ECO:0000259" key="7">
    <source>
        <dbReference type="PROSITE" id="PS50059"/>
    </source>
</evidence>
<comment type="catalytic activity">
    <reaction evidence="1 4 5">
        <text>[protein]-peptidylproline (omega=180) = [protein]-peptidylproline (omega=0)</text>
        <dbReference type="Rhea" id="RHEA:16237"/>
        <dbReference type="Rhea" id="RHEA-COMP:10747"/>
        <dbReference type="Rhea" id="RHEA-COMP:10748"/>
        <dbReference type="ChEBI" id="CHEBI:83833"/>
        <dbReference type="ChEBI" id="CHEBI:83834"/>
        <dbReference type="EC" id="5.2.1.8"/>
    </reaction>
</comment>
<gene>
    <name evidence="8" type="ORF">BKA16_003515</name>
</gene>
<dbReference type="PANTHER" id="PTHR45779:SF7">
    <property type="entry name" value="PEPTIDYLPROLYL ISOMERASE"/>
    <property type="match status" value="1"/>
</dbReference>
<dbReference type="InterPro" id="IPR044609">
    <property type="entry name" value="FKBP2/11"/>
</dbReference>
<keyword evidence="3 4" id="KW-0413">Isomerase</keyword>
<comment type="caution">
    <text evidence="8">The sequence shown here is derived from an EMBL/GenBank/DDBJ whole genome shotgun (WGS) entry which is preliminary data.</text>
</comment>
<evidence type="ECO:0000313" key="8">
    <source>
        <dbReference type="EMBL" id="MBB4136963.1"/>
    </source>
</evidence>
<accession>A0A840F3A3</accession>
<dbReference type="AlphaFoldDB" id="A0A840F3A3"/>
<evidence type="ECO:0000256" key="6">
    <source>
        <dbReference type="SAM" id="SignalP"/>
    </source>
</evidence>
<evidence type="ECO:0000256" key="4">
    <source>
        <dbReference type="PROSITE-ProRule" id="PRU00277"/>
    </source>
</evidence>
<feature type="chain" id="PRO_5039104089" description="Peptidyl-prolyl cis-trans isomerase" evidence="6">
    <location>
        <begin position="20"/>
        <end position="195"/>
    </location>
</feature>
<dbReference type="Proteomes" id="UP000551501">
    <property type="component" value="Unassembled WGS sequence"/>
</dbReference>
<keyword evidence="9" id="KW-1185">Reference proteome</keyword>
<feature type="signal peptide" evidence="6">
    <location>
        <begin position="1"/>
        <end position="19"/>
    </location>
</feature>
<evidence type="ECO:0000256" key="5">
    <source>
        <dbReference type="RuleBase" id="RU003915"/>
    </source>
</evidence>
<evidence type="ECO:0000256" key="1">
    <source>
        <dbReference type="ARBA" id="ARBA00000971"/>
    </source>
</evidence>
<dbReference type="InterPro" id="IPR001179">
    <property type="entry name" value="PPIase_FKBP_dom"/>
</dbReference>
<dbReference type="InterPro" id="IPR046357">
    <property type="entry name" value="PPIase_dom_sf"/>
</dbReference>
<comment type="similarity">
    <text evidence="5">Belongs to the FKBP-type PPIase family.</text>
</comment>
<dbReference type="Gene3D" id="3.10.50.40">
    <property type="match status" value="1"/>
</dbReference>
<dbReference type="PANTHER" id="PTHR45779">
    <property type="entry name" value="PEPTIDYLPROLYL ISOMERASE"/>
    <property type="match status" value="1"/>
</dbReference>
<dbReference type="PROSITE" id="PS50059">
    <property type="entry name" value="FKBP_PPIASE"/>
    <property type="match status" value="1"/>
</dbReference>
<dbReference type="GO" id="GO:0003755">
    <property type="term" value="F:peptidyl-prolyl cis-trans isomerase activity"/>
    <property type="evidence" value="ECO:0007669"/>
    <property type="project" value="UniProtKB-UniRule"/>
</dbReference>
<evidence type="ECO:0000256" key="2">
    <source>
        <dbReference type="ARBA" id="ARBA00023110"/>
    </source>
</evidence>
<proteinExistence type="inferred from homology"/>
<evidence type="ECO:0000313" key="9">
    <source>
        <dbReference type="Proteomes" id="UP000551501"/>
    </source>
</evidence>
<sequence length="195" mass="19928">MKLKPLILVPAAVAALALAGCSSDDSPKAEEGCPPVPAEYKANPTWQVEGTSGCAVFTVTDDAKNQAPLIEIATPFSVDETQVKTLIAGKGPKVAEDSNVNVFYEGVNGTTESVFDSAYERGEPTAFQPKGVVKGFKQALVGQNVGSTVAVVIPPKDGYGEEGGGDGYIGGEDTIVFAVKIMGLAAAPAPAQAGQ</sequence>
<name>A0A840F3A3_9ACTN</name>
<dbReference type="PROSITE" id="PS51257">
    <property type="entry name" value="PROKAR_LIPOPROTEIN"/>
    <property type="match status" value="1"/>
</dbReference>
<dbReference type="RefSeq" id="WP_183371871.1">
    <property type="nucleotide sequence ID" value="NZ_BAABHL010000126.1"/>
</dbReference>
<keyword evidence="2 4" id="KW-0697">Rotamase</keyword>
<protein>
    <recommendedName>
        <fullName evidence="5">Peptidyl-prolyl cis-trans isomerase</fullName>
        <ecNumber evidence="5">5.2.1.8</ecNumber>
    </recommendedName>
</protein>